<protein>
    <submittedName>
        <fullName evidence="1">HTH_48 domain-containing protein</fullName>
    </submittedName>
</protein>
<keyword evidence="2" id="KW-1185">Reference proteome</keyword>
<accession>A0A8X6UCU4</accession>
<proteinExistence type="predicted"/>
<reference evidence="1" key="1">
    <citation type="submission" date="2020-08" db="EMBL/GenBank/DDBJ databases">
        <title>Multicomponent nature underlies the extraordinary mechanical properties of spider dragline silk.</title>
        <authorList>
            <person name="Kono N."/>
            <person name="Nakamura H."/>
            <person name="Mori M."/>
            <person name="Yoshida Y."/>
            <person name="Ohtoshi R."/>
            <person name="Malay A.D."/>
            <person name="Moran D.A.P."/>
            <person name="Tomita M."/>
            <person name="Numata K."/>
            <person name="Arakawa K."/>
        </authorList>
    </citation>
    <scope>NUCLEOTIDE SEQUENCE</scope>
</reference>
<dbReference type="AlphaFoldDB" id="A0A8X6UCU4"/>
<sequence>MLKSIDLKLRLPMSQTIRKIQQVFGEDAGITQIKEWFSRFKDGRTSAESEQRCGRPQTARNAANVERVRNLVMADLRLTVREIAEEAGVSKDSAHAILRENVIINRVAAKLYPSCCRRNKKTSVLTLHRTFWTPPTLILGF</sequence>
<dbReference type="PANTHER" id="PTHR46060:SF1">
    <property type="entry name" value="MARINER MOS1 TRANSPOSASE-LIKE PROTEIN"/>
    <property type="match status" value="1"/>
</dbReference>
<dbReference type="EMBL" id="BMAW01122068">
    <property type="protein sequence ID" value="GFT97287.1"/>
    <property type="molecule type" value="Genomic_DNA"/>
</dbReference>
<dbReference type="PROSITE" id="PS00356">
    <property type="entry name" value="HTH_LACI_1"/>
    <property type="match status" value="1"/>
</dbReference>
<name>A0A8X6UCU4_NEPPI</name>
<evidence type="ECO:0000313" key="2">
    <source>
        <dbReference type="Proteomes" id="UP000887013"/>
    </source>
</evidence>
<dbReference type="OrthoDB" id="8954792at2759"/>
<gene>
    <name evidence="1" type="primary">B7P43_G01287</name>
    <name evidence="1" type="ORF">NPIL_609091</name>
</gene>
<organism evidence="1 2">
    <name type="scientific">Nephila pilipes</name>
    <name type="common">Giant wood spider</name>
    <name type="synonym">Nephila maculata</name>
    <dbReference type="NCBI Taxonomy" id="299642"/>
    <lineage>
        <taxon>Eukaryota</taxon>
        <taxon>Metazoa</taxon>
        <taxon>Ecdysozoa</taxon>
        <taxon>Arthropoda</taxon>
        <taxon>Chelicerata</taxon>
        <taxon>Arachnida</taxon>
        <taxon>Araneae</taxon>
        <taxon>Araneomorphae</taxon>
        <taxon>Entelegynae</taxon>
        <taxon>Araneoidea</taxon>
        <taxon>Nephilidae</taxon>
        <taxon>Nephila</taxon>
    </lineage>
</organism>
<dbReference type="Proteomes" id="UP000887013">
    <property type="component" value="Unassembled WGS sequence"/>
</dbReference>
<evidence type="ECO:0000313" key="1">
    <source>
        <dbReference type="EMBL" id="GFT97287.1"/>
    </source>
</evidence>
<comment type="caution">
    <text evidence="1">The sequence shown here is derived from an EMBL/GenBank/DDBJ whole genome shotgun (WGS) entry which is preliminary data.</text>
</comment>
<dbReference type="PANTHER" id="PTHR46060">
    <property type="entry name" value="MARINER MOS1 TRANSPOSASE-LIKE PROTEIN"/>
    <property type="match status" value="1"/>
</dbReference>
<dbReference type="InterPro" id="IPR052709">
    <property type="entry name" value="Transposase-MT_Hybrid"/>
</dbReference>